<dbReference type="PANTHER" id="PTHR24414">
    <property type="entry name" value="F-BOX/KELCH-REPEAT PROTEIN SKIP4"/>
    <property type="match status" value="1"/>
</dbReference>
<accession>A0A833QNX7</accession>
<evidence type="ECO:0000313" key="2">
    <source>
        <dbReference type="EMBL" id="KAF3325306.1"/>
    </source>
</evidence>
<dbReference type="InterPro" id="IPR050354">
    <property type="entry name" value="F-box/kelch-repeat_ARATH"/>
</dbReference>
<dbReference type="AlphaFoldDB" id="A0A833QNX7"/>
<protein>
    <submittedName>
        <fullName evidence="2">F-box/kelch-repeat protein</fullName>
    </submittedName>
</protein>
<keyword evidence="3" id="KW-1185">Reference proteome</keyword>
<evidence type="ECO:0000313" key="3">
    <source>
        <dbReference type="Proteomes" id="UP000623129"/>
    </source>
</evidence>
<reference evidence="2" key="1">
    <citation type="submission" date="2020-01" db="EMBL/GenBank/DDBJ databases">
        <title>Genome sequence of Kobresia littledalei, the first chromosome-level genome in the family Cyperaceae.</title>
        <authorList>
            <person name="Qu G."/>
        </authorList>
    </citation>
    <scope>NUCLEOTIDE SEQUENCE</scope>
    <source>
        <strain evidence="2">C.B.Clarke</strain>
        <tissue evidence="2">Leaf</tissue>
    </source>
</reference>
<dbReference type="InterPro" id="IPR001810">
    <property type="entry name" value="F-box_dom"/>
</dbReference>
<gene>
    <name evidence="2" type="ORF">FCM35_KLT10377</name>
</gene>
<dbReference type="Gene3D" id="2.120.10.80">
    <property type="entry name" value="Kelch-type beta propeller"/>
    <property type="match status" value="1"/>
</dbReference>
<dbReference type="Proteomes" id="UP000623129">
    <property type="component" value="Unassembled WGS sequence"/>
</dbReference>
<name>A0A833QNX7_9POAL</name>
<dbReference type="InterPro" id="IPR006652">
    <property type="entry name" value="Kelch_1"/>
</dbReference>
<dbReference type="InterPro" id="IPR036047">
    <property type="entry name" value="F-box-like_dom_sf"/>
</dbReference>
<sequence>MRPTTEIPGDKSDLLLSSPTNIQSLPDDLLAKCFRLLPVNYLPCLALVCSRFAHILQHFPDFASCRCRPFSCISNQRKLIFLSVSSDLTLLTTTSCILSSSCTPTSFHFLAFPLPPNLLSMNNMSHASTIIIGSCLYLIGSGFNLCIDIVTGIAKPCGPTLLVRSKFSAAPIGGKIYIAGGANKSRMSLEEYDPCSDKWQVIATNTPYGLSGCYFSIALKDQLYFFAGGANPSVMFVYNPSTGLWANFILEGIIKLCPSAAHVVGACQAGDWIYLLMRSDIYIWFFGLNQTERGHRLVKECRWTTIKYCVHSVVHFGCTAIGDDKLGVLIEASIENEKFDVTITVFDLHTYEWIHVPDLVSPFNATAFAGVCSWV</sequence>
<comment type="caution">
    <text evidence="2">The sequence shown here is derived from an EMBL/GenBank/DDBJ whole genome shotgun (WGS) entry which is preliminary data.</text>
</comment>
<dbReference type="InterPro" id="IPR015915">
    <property type="entry name" value="Kelch-typ_b-propeller"/>
</dbReference>
<dbReference type="SUPFAM" id="SSF117281">
    <property type="entry name" value="Kelch motif"/>
    <property type="match status" value="1"/>
</dbReference>
<dbReference type="Pfam" id="PF01344">
    <property type="entry name" value="Kelch_1"/>
    <property type="match status" value="1"/>
</dbReference>
<dbReference type="Pfam" id="PF00646">
    <property type="entry name" value="F-box"/>
    <property type="match status" value="1"/>
</dbReference>
<evidence type="ECO:0000259" key="1">
    <source>
        <dbReference type="PROSITE" id="PS50181"/>
    </source>
</evidence>
<dbReference type="PROSITE" id="PS50181">
    <property type="entry name" value="FBOX"/>
    <property type="match status" value="1"/>
</dbReference>
<organism evidence="2 3">
    <name type="scientific">Carex littledalei</name>
    <dbReference type="NCBI Taxonomy" id="544730"/>
    <lineage>
        <taxon>Eukaryota</taxon>
        <taxon>Viridiplantae</taxon>
        <taxon>Streptophyta</taxon>
        <taxon>Embryophyta</taxon>
        <taxon>Tracheophyta</taxon>
        <taxon>Spermatophyta</taxon>
        <taxon>Magnoliopsida</taxon>
        <taxon>Liliopsida</taxon>
        <taxon>Poales</taxon>
        <taxon>Cyperaceae</taxon>
        <taxon>Cyperoideae</taxon>
        <taxon>Cariceae</taxon>
        <taxon>Carex</taxon>
        <taxon>Carex subgen. Euthyceras</taxon>
    </lineage>
</organism>
<proteinExistence type="predicted"/>
<dbReference type="PANTHER" id="PTHR24414:SF60">
    <property type="entry name" value="OS03G0415400 PROTEIN"/>
    <property type="match status" value="1"/>
</dbReference>
<dbReference type="OrthoDB" id="45365at2759"/>
<dbReference type="EMBL" id="SWLB01000020">
    <property type="protein sequence ID" value="KAF3325306.1"/>
    <property type="molecule type" value="Genomic_DNA"/>
</dbReference>
<feature type="domain" description="F-box" evidence="1">
    <location>
        <begin position="19"/>
        <end position="65"/>
    </location>
</feature>
<dbReference type="SUPFAM" id="SSF81383">
    <property type="entry name" value="F-box domain"/>
    <property type="match status" value="1"/>
</dbReference>